<reference evidence="3 4" key="1">
    <citation type="submission" date="2017-01" db="EMBL/GenBank/DDBJ databases">
        <title>First insights into the biology of 'candidatus Vampirococcus archaeovorus'.</title>
        <authorList>
            <person name="Kizina J."/>
            <person name="Jordan S."/>
            <person name="Stueber K."/>
            <person name="Reinhardt R."/>
            <person name="Harder J."/>
        </authorList>
    </citation>
    <scope>NUCLEOTIDE SEQUENCE [LARGE SCALE GENOMIC DNA]</scope>
    <source>
        <strain evidence="3 4">LiM</strain>
    </source>
</reference>
<dbReference type="Gene3D" id="3.40.50.300">
    <property type="entry name" value="P-loop containing nucleotide triphosphate hydrolases"/>
    <property type="match status" value="1"/>
</dbReference>
<name>A0A410P3S8_VELA1</name>
<evidence type="ECO:0000259" key="2">
    <source>
        <dbReference type="SMART" id="SM00382"/>
    </source>
</evidence>
<dbReference type="InterPro" id="IPR006321">
    <property type="entry name" value="PilT/PilU"/>
</dbReference>
<dbReference type="SUPFAM" id="SSF52540">
    <property type="entry name" value="P-loop containing nucleoside triphosphate hydrolases"/>
    <property type="match status" value="1"/>
</dbReference>
<proteinExistence type="inferred from homology"/>
<dbReference type="Pfam" id="PF00437">
    <property type="entry name" value="T2SSE"/>
    <property type="match status" value="1"/>
</dbReference>
<dbReference type="CDD" id="cd01131">
    <property type="entry name" value="PilT"/>
    <property type="match status" value="1"/>
</dbReference>
<protein>
    <submittedName>
        <fullName evidence="3">PilT, pilus retraction ATPase</fullName>
    </submittedName>
</protein>
<evidence type="ECO:0000313" key="4">
    <source>
        <dbReference type="Proteomes" id="UP000287243"/>
    </source>
</evidence>
<dbReference type="EMBL" id="CP019384">
    <property type="protein sequence ID" value="QAT16816.1"/>
    <property type="molecule type" value="Genomic_DNA"/>
</dbReference>
<dbReference type="InterPro" id="IPR027417">
    <property type="entry name" value="P-loop_NTPase"/>
</dbReference>
<dbReference type="OrthoDB" id="9808272at2"/>
<dbReference type="Proteomes" id="UP000287243">
    <property type="component" value="Chromosome"/>
</dbReference>
<keyword evidence="4" id="KW-1185">Reference proteome</keyword>
<dbReference type="KEGG" id="vai:BU251_03245"/>
<dbReference type="GO" id="GO:0005524">
    <property type="term" value="F:ATP binding"/>
    <property type="evidence" value="ECO:0007669"/>
    <property type="project" value="InterPro"/>
</dbReference>
<evidence type="ECO:0000313" key="3">
    <source>
        <dbReference type="EMBL" id="QAT16816.1"/>
    </source>
</evidence>
<dbReference type="InterPro" id="IPR003593">
    <property type="entry name" value="AAA+_ATPase"/>
</dbReference>
<dbReference type="InterPro" id="IPR001482">
    <property type="entry name" value="T2SS/T4SS_dom"/>
</dbReference>
<gene>
    <name evidence="3" type="ORF">BU251_03245</name>
</gene>
<sequence length="348" mass="39230">MELRDLLLLTIEKKASDLHLTENSPPILRIDGRLVLTDYPRLTRDDTKKMIYAILTNEQKEIFERNWELDLSVAMAGMDRFRVNIHVQRGSVEGAFRRIPLEIPRLQDLGLPPIVAELARKPNGLVLVTGPTGVGKTTTMAAMIDLINSERQEMIISIEDPIEYLHYNKKSVIKQREVYSDTKSFAEALRHALRQDPDIIFVGEMRDLETISTALTAAETGHLVLATLHTPDAPQTVERIIDVFPPHQQQQVKLQLADCLQGVVSQLLLPRASGIGRVVATEIMIGTPAVRNLVREQEIEQIPTLIQTGHQFGMRTMDKTLKELYKEGTISYEAALSKAKNVDEFKNL</sequence>
<evidence type="ECO:0000256" key="1">
    <source>
        <dbReference type="ARBA" id="ARBA00006611"/>
    </source>
</evidence>
<dbReference type="NCBIfam" id="TIGR01420">
    <property type="entry name" value="pilT_fam"/>
    <property type="match status" value="1"/>
</dbReference>
<dbReference type="SMART" id="SM00382">
    <property type="entry name" value="AAA"/>
    <property type="match status" value="1"/>
</dbReference>
<dbReference type="GO" id="GO:0016887">
    <property type="term" value="F:ATP hydrolysis activity"/>
    <property type="evidence" value="ECO:0007669"/>
    <property type="project" value="InterPro"/>
</dbReference>
<comment type="similarity">
    <text evidence="1">Belongs to the GSP E family.</text>
</comment>
<accession>A0A410P3S8</accession>
<dbReference type="PANTHER" id="PTHR30486">
    <property type="entry name" value="TWITCHING MOTILITY PROTEIN PILT"/>
    <property type="match status" value="1"/>
</dbReference>
<organism evidence="3 4">
    <name type="scientific">Velamenicoccus archaeovorus</name>
    <dbReference type="NCBI Taxonomy" id="1930593"/>
    <lineage>
        <taxon>Bacteria</taxon>
        <taxon>Pseudomonadati</taxon>
        <taxon>Candidatus Omnitrophota</taxon>
        <taxon>Candidatus Velamenicoccus</taxon>
    </lineage>
</organism>
<dbReference type="RefSeq" id="WP_128699456.1">
    <property type="nucleotide sequence ID" value="NZ_CP019384.1"/>
</dbReference>
<dbReference type="Gene3D" id="3.30.450.90">
    <property type="match status" value="1"/>
</dbReference>
<feature type="domain" description="AAA+ ATPase" evidence="2">
    <location>
        <begin position="122"/>
        <end position="247"/>
    </location>
</feature>
<dbReference type="AlphaFoldDB" id="A0A410P3S8"/>
<dbReference type="InterPro" id="IPR050921">
    <property type="entry name" value="T4SS_GSP_E_ATPase"/>
</dbReference>